<proteinExistence type="predicted"/>
<feature type="domain" description="CRISPR type III-associated protein" evidence="2">
    <location>
        <begin position="34"/>
        <end position="194"/>
    </location>
</feature>
<dbReference type="Pfam" id="PF03787">
    <property type="entry name" value="RAMPs"/>
    <property type="match status" value="1"/>
</dbReference>
<accession>A0ABZ2F2A5</accession>
<evidence type="ECO:0000313" key="4">
    <source>
        <dbReference type="Proteomes" id="UP001359308"/>
    </source>
</evidence>
<keyword evidence="4" id="KW-1185">Reference proteome</keyword>
<reference evidence="3 4" key="1">
    <citation type="submission" date="2022-09" db="EMBL/GenBank/DDBJ databases">
        <authorList>
            <person name="Giprobiosintez L."/>
        </authorList>
    </citation>
    <scope>NUCLEOTIDE SEQUENCE [LARGE SCALE GENOMIC DNA]</scope>
    <source>
        <strain evidence="4">VKPM-B-12549 (GBS-15)</strain>
    </source>
</reference>
<sequence>MKPMKTLSYQVTFLTPAFLGNAEQSGQWRTPPFKHLLREWWRVAYAADHKFEINMAAMRHEEGKLFGHAWLDDDYDQRGQKVAARKSLVRMRLEHPSGDHDKAWLVGTQRGVAPLSDGLETSYAWFGLIKRGRGQPDRTAIKAADGNNATANETTRLLHIAVPDGFAPKILEIMQLIDAFGLLGSRSRGGWGALHVEGIDRMRREAMSRYTRPLDKCLEQDWAMSLARNDDGLCVWQSNSSFDAWHKAMRVVAIERRLVRSKLKGINGRDLRPALGFVTPSRMPSPLRWKIIPSDNGKLGIRVFALPHKLPAENGKSIQADLLRRAWRVVCNTLDQSQHVTRLG</sequence>
<dbReference type="EMBL" id="CP104311">
    <property type="protein sequence ID" value="WWF01266.1"/>
    <property type="molecule type" value="Genomic_DNA"/>
</dbReference>
<evidence type="ECO:0000256" key="1">
    <source>
        <dbReference type="ARBA" id="ARBA00023118"/>
    </source>
</evidence>
<keyword evidence="1" id="KW-0051">Antiviral defense</keyword>
<name>A0ABZ2F2A5_METCP</name>
<protein>
    <recommendedName>
        <fullName evidence="2">CRISPR type III-associated protein domain-containing protein</fullName>
    </recommendedName>
</protein>
<evidence type="ECO:0000313" key="3">
    <source>
        <dbReference type="EMBL" id="WWF01266.1"/>
    </source>
</evidence>
<organism evidence="3 4">
    <name type="scientific">Methylococcus capsulatus</name>
    <dbReference type="NCBI Taxonomy" id="414"/>
    <lineage>
        <taxon>Bacteria</taxon>
        <taxon>Pseudomonadati</taxon>
        <taxon>Pseudomonadota</taxon>
        <taxon>Gammaproteobacteria</taxon>
        <taxon>Methylococcales</taxon>
        <taxon>Methylococcaceae</taxon>
        <taxon>Methylococcus</taxon>
    </lineage>
</organism>
<gene>
    <name evidence="3" type="ORF">N4J17_12425</name>
</gene>
<dbReference type="InterPro" id="IPR005537">
    <property type="entry name" value="RAMP_III_fam"/>
</dbReference>
<dbReference type="Proteomes" id="UP001359308">
    <property type="component" value="Chromosome"/>
</dbReference>
<evidence type="ECO:0000259" key="2">
    <source>
        <dbReference type="Pfam" id="PF03787"/>
    </source>
</evidence>